<evidence type="ECO:0000256" key="2">
    <source>
        <dbReference type="ARBA" id="ARBA00023125"/>
    </source>
</evidence>
<dbReference type="EMBL" id="JACNJD010000277">
    <property type="protein sequence ID" value="MBC8178386.1"/>
    <property type="molecule type" value="Genomic_DNA"/>
</dbReference>
<dbReference type="GO" id="GO:0003677">
    <property type="term" value="F:DNA binding"/>
    <property type="evidence" value="ECO:0007669"/>
    <property type="project" value="UniProtKB-KW"/>
</dbReference>
<dbReference type="GO" id="GO:0003700">
    <property type="term" value="F:DNA-binding transcription factor activity"/>
    <property type="evidence" value="ECO:0007669"/>
    <property type="project" value="InterPro"/>
</dbReference>
<dbReference type="PRINTS" id="PR00598">
    <property type="entry name" value="HTHMARR"/>
</dbReference>
<dbReference type="PANTHER" id="PTHR42756:SF1">
    <property type="entry name" value="TRANSCRIPTIONAL REPRESSOR OF EMRAB OPERON"/>
    <property type="match status" value="1"/>
</dbReference>
<proteinExistence type="predicted"/>
<dbReference type="InterPro" id="IPR036388">
    <property type="entry name" value="WH-like_DNA-bd_sf"/>
</dbReference>
<gene>
    <name evidence="5" type="ORF">H8E19_13350</name>
</gene>
<dbReference type="PROSITE" id="PS50995">
    <property type="entry name" value="HTH_MARR_2"/>
    <property type="match status" value="1"/>
</dbReference>
<dbReference type="InterPro" id="IPR036390">
    <property type="entry name" value="WH_DNA-bd_sf"/>
</dbReference>
<reference evidence="5 6" key="1">
    <citation type="submission" date="2020-08" db="EMBL/GenBank/DDBJ databases">
        <title>Bridging the membrane lipid divide: bacteria of the FCB group superphylum have the potential to synthesize archaeal ether lipids.</title>
        <authorList>
            <person name="Villanueva L."/>
            <person name="Von Meijenfeldt F.A.B."/>
            <person name="Westbye A.B."/>
            <person name="Yadav S."/>
            <person name="Hopmans E.C."/>
            <person name="Dutilh B.E."/>
            <person name="Sinninghe Damste J.S."/>
        </authorList>
    </citation>
    <scope>NUCLEOTIDE SEQUENCE [LARGE SCALE GENOMIC DNA]</scope>
    <source>
        <strain evidence="5">NIOZ-UU27</strain>
    </source>
</reference>
<evidence type="ECO:0000313" key="5">
    <source>
        <dbReference type="EMBL" id="MBC8178386.1"/>
    </source>
</evidence>
<dbReference type="PANTHER" id="PTHR42756">
    <property type="entry name" value="TRANSCRIPTIONAL REGULATOR, MARR"/>
    <property type="match status" value="1"/>
</dbReference>
<feature type="domain" description="HTH marR-type" evidence="4">
    <location>
        <begin position="5"/>
        <end position="136"/>
    </location>
</feature>
<comment type="caution">
    <text evidence="5">The sequence shown here is derived from an EMBL/GenBank/DDBJ whole genome shotgun (WGS) entry which is preliminary data.</text>
</comment>
<organism evidence="5 6">
    <name type="scientific">Candidatus Desulfacyla euxinica</name>
    <dbReference type="NCBI Taxonomy" id="2841693"/>
    <lineage>
        <taxon>Bacteria</taxon>
        <taxon>Deltaproteobacteria</taxon>
        <taxon>Candidatus Desulfacyla</taxon>
    </lineage>
</organism>
<dbReference type="Gene3D" id="1.10.10.10">
    <property type="entry name" value="Winged helix-like DNA-binding domain superfamily/Winged helix DNA-binding domain"/>
    <property type="match status" value="1"/>
</dbReference>
<evidence type="ECO:0000313" key="6">
    <source>
        <dbReference type="Proteomes" id="UP000650524"/>
    </source>
</evidence>
<keyword evidence="1" id="KW-0805">Transcription regulation</keyword>
<dbReference type="AlphaFoldDB" id="A0A8J6T9R7"/>
<dbReference type="SUPFAM" id="SSF46785">
    <property type="entry name" value="Winged helix' DNA-binding domain"/>
    <property type="match status" value="1"/>
</dbReference>
<protein>
    <submittedName>
        <fullName evidence="5">MarR family transcriptional regulator</fullName>
    </submittedName>
</protein>
<dbReference type="InterPro" id="IPR000835">
    <property type="entry name" value="HTH_MarR-typ"/>
</dbReference>
<keyword evidence="3" id="KW-0804">Transcription</keyword>
<dbReference type="Pfam" id="PF01047">
    <property type="entry name" value="MarR"/>
    <property type="match status" value="1"/>
</dbReference>
<sequence>MAQYEDCIIFLLAKAYQKAHGNFKQHLLPHGLTPVQHLILEALWDEEGLTATEIGKRMILDNATLSGILDRMSEKGWIVKATDDVDKRFIRIYLTGKAKKLEPLLQAEREKSNEEILNNLSPKKKIALKRLLKEIR</sequence>
<name>A0A8J6T9R7_9DELT</name>
<dbReference type="Proteomes" id="UP000650524">
    <property type="component" value="Unassembled WGS sequence"/>
</dbReference>
<keyword evidence="2" id="KW-0238">DNA-binding</keyword>
<accession>A0A8J6T9R7</accession>
<dbReference type="SMART" id="SM00347">
    <property type="entry name" value="HTH_MARR"/>
    <property type="match status" value="1"/>
</dbReference>
<evidence type="ECO:0000256" key="1">
    <source>
        <dbReference type="ARBA" id="ARBA00023015"/>
    </source>
</evidence>
<evidence type="ECO:0000259" key="4">
    <source>
        <dbReference type="PROSITE" id="PS50995"/>
    </source>
</evidence>
<evidence type="ECO:0000256" key="3">
    <source>
        <dbReference type="ARBA" id="ARBA00023163"/>
    </source>
</evidence>